<evidence type="ECO:0000256" key="5">
    <source>
        <dbReference type="PIRSR" id="PIRSR000699-1"/>
    </source>
</evidence>
<evidence type="ECO:0000313" key="10">
    <source>
        <dbReference type="Proteomes" id="UP000330807"/>
    </source>
</evidence>
<gene>
    <name evidence="9" type="primary">gmuA_2</name>
    <name evidence="8" type="synonym">gmuA</name>
    <name evidence="8" type="ORF">KCJAJFAP_01008</name>
    <name evidence="9" type="ORF">LMKDKBCB_00551</name>
</gene>
<dbReference type="EC" id="2.7.1.205" evidence="9"/>
<organism evidence="9 10">
    <name type="scientific">Collinsella aerofaciens</name>
    <dbReference type="NCBI Taxonomy" id="74426"/>
    <lineage>
        <taxon>Bacteria</taxon>
        <taxon>Bacillati</taxon>
        <taxon>Actinomycetota</taxon>
        <taxon>Coriobacteriia</taxon>
        <taxon>Coriobacteriales</taxon>
        <taxon>Coriobacteriaceae</taxon>
        <taxon>Collinsella</taxon>
    </lineage>
</organism>
<dbReference type="GO" id="GO:0016740">
    <property type="term" value="F:transferase activity"/>
    <property type="evidence" value="ECO:0007669"/>
    <property type="project" value="UniProtKB-KW"/>
</dbReference>
<dbReference type="Proteomes" id="UP000361836">
    <property type="component" value="Unassembled WGS sequence"/>
</dbReference>
<dbReference type="PROSITE" id="PS51095">
    <property type="entry name" value="PTS_EIIA_TYPE_3"/>
    <property type="match status" value="1"/>
</dbReference>
<dbReference type="PANTHER" id="PTHR34382:SF7">
    <property type="entry name" value="PTS SYSTEM N,N'-DIACETYLCHITOBIOSE-SPECIFIC EIIA COMPONENT"/>
    <property type="match status" value="1"/>
</dbReference>
<dbReference type="OrthoDB" id="350602at2"/>
<sequence length="104" mass="11476">MGELERVAFQIIAAVGEARSCYVEAIHAAKEHDFGRAQELMDKGEQEFYRGHDAHTGLIQREAGGDPIAMNLMLAHAEDQLMSAETFRAVAVELIDMCKCLPEA</sequence>
<accession>A0A5K1JGW8</accession>
<dbReference type="Gene3D" id="1.20.58.80">
    <property type="entry name" value="Phosphotransferase system, lactose/cellobiose-type IIA subunit"/>
    <property type="match status" value="1"/>
</dbReference>
<evidence type="ECO:0000256" key="2">
    <source>
        <dbReference type="ARBA" id="ARBA00022597"/>
    </source>
</evidence>
<keyword evidence="6" id="KW-0479">Metal-binding</keyword>
<evidence type="ECO:0000256" key="6">
    <source>
        <dbReference type="PIRSR" id="PIRSR000699-2"/>
    </source>
</evidence>
<dbReference type="EMBL" id="CABWIE010000036">
    <property type="protein sequence ID" value="VWM01812.1"/>
    <property type="molecule type" value="Genomic_DNA"/>
</dbReference>
<dbReference type="EMBL" id="CABWIH010000106">
    <property type="protein sequence ID" value="VWM04568.1"/>
    <property type="molecule type" value="Genomic_DNA"/>
</dbReference>
<dbReference type="RefSeq" id="WP_152073471.1">
    <property type="nucleotide sequence ID" value="NZ_CAAKNU010000111.1"/>
</dbReference>
<evidence type="ECO:0000313" key="8">
    <source>
        <dbReference type="EMBL" id="VWM01812.1"/>
    </source>
</evidence>
<dbReference type="AlphaFoldDB" id="A0A5K1JGW8"/>
<reference evidence="10 11" key="1">
    <citation type="submission" date="2019-10" db="EMBL/GenBank/DDBJ databases">
        <authorList>
            <person name="Wolf R A."/>
        </authorList>
    </citation>
    <scope>NUCLEOTIDE SEQUENCE [LARGE SCALE GENOMIC DNA]</scope>
    <source>
        <strain evidence="9">Collinsella_aerofaciens_AK_138A</strain>
        <strain evidence="8">Collinsella_aerofaciens_MC2</strain>
    </source>
</reference>
<dbReference type="SUPFAM" id="SSF46973">
    <property type="entry name" value="Enzyme IIa from lactose specific PTS, IIa-lac"/>
    <property type="match status" value="1"/>
</dbReference>
<dbReference type="InterPro" id="IPR036542">
    <property type="entry name" value="PTS_IIA_lac/cel_sf"/>
</dbReference>
<name>A0A5K1JGW8_9ACTN</name>
<evidence type="ECO:0000256" key="7">
    <source>
        <dbReference type="PROSITE-ProRule" id="PRU00418"/>
    </source>
</evidence>
<dbReference type="GO" id="GO:0009401">
    <property type="term" value="P:phosphoenolpyruvate-dependent sugar phosphotransferase system"/>
    <property type="evidence" value="ECO:0007669"/>
    <property type="project" value="UniProtKB-KW"/>
</dbReference>
<keyword evidence="6" id="KW-0460">Magnesium</keyword>
<keyword evidence="3 9" id="KW-0808">Transferase</keyword>
<dbReference type="Proteomes" id="UP000330807">
    <property type="component" value="Unassembled WGS sequence"/>
</dbReference>
<evidence type="ECO:0000313" key="11">
    <source>
        <dbReference type="Proteomes" id="UP000361836"/>
    </source>
</evidence>
<evidence type="ECO:0000256" key="1">
    <source>
        <dbReference type="ARBA" id="ARBA00022448"/>
    </source>
</evidence>
<keyword evidence="2" id="KW-0762">Sugar transport</keyword>
<dbReference type="PANTHER" id="PTHR34382">
    <property type="entry name" value="PTS SYSTEM N,N'-DIACETYLCHITOBIOSE-SPECIFIC EIIA COMPONENT"/>
    <property type="match status" value="1"/>
</dbReference>
<evidence type="ECO:0000313" key="9">
    <source>
        <dbReference type="EMBL" id="VWM04568.1"/>
    </source>
</evidence>
<dbReference type="InterPro" id="IPR003188">
    <property type="entry name" value="PTS_IIA_lac/cel"/>
</dbReference>
<dbReference type="PIRSF" id="PIRSF000699">
    <property type="entry name" value="PTS_IILac_III"/>
    <property type="match status" value="1"/>
</dbReference>
<feature type="active site" description="Tele-phosphohistidine intermediate" evidence="5">
    <location>
        <position position="76"/>
    </location>
</feature>
<keyword evidence="4" id="KW-0598">Phosphotransferase system</keyword>
<proteinExistence type="predicted"/>
<dbReference type="GO" id="GO:0046872">
    <property type="term" value="F:metal ion binding"/>
    <property type="evidence" value="ECO:0007669"/>
    <property type="project" value="UniProtKB-KW"/>
</dbReference>
<comment type="cofactor">
    <cofactor evidence="6">
        <name>Mg(2+)</name>
        <dbReference type="ChEBI" id="CHEBI:18420"/>
    </cofactor>
    <text evidence="6">Binds 1 Mg(2+) ion per trimer.</text>
</comment>
<dbReference type="CDD" id="cd00215">
    <property type="entry name" value="PTS_IIA_lac"/>
    <property type="match status" value="1"/>
</dbReference>
<dbReference type="Pfam" id="PF02255">
    <property type="entry name" value="PTS_IIA"/>
    <property type="match status" value="1"/>
</dbReference>
<protein>
    <submittedName>
        <fullName evidence="9">PTS system oligo-beta-mannoside-specific EIIA component</fullName>
        <ecNumber evidence="9">2.7.1.205</ecNumber>
    </submittedName>
</protein>
<keyword evidence="1" id="KW-0813">Transport</keyword>
<evidence type="ECO:0000256" key="3">
    <source>
        <dbReference type="ARBA" id="ARBA00022679"/>
    </source>
</evidence>
<evidence type="ECO:0000256" key="4">
    <source>
        <dbReference type="ARBA" id="ARBA00022683"/>
    </source>
</evidence>
<feature type="binding site" evidence="6">
    <location>
        <position position="79"/>
    </location>
    <ligand>
        <name>Mg(2+)</name>
        <dbReference type="ChEBI" id="CHEBI:18420"/>
        <note>ligand shared between all trimeric partners</note>
    </ligand>
</feature>
<feature type="modified residue" description="Phosphohistidine; by HPr" evidence="7">
    <location>
        <position position="76"/>
    </location>
</feature>
<keyword evidence="11" id="KW-1185">Reference proteome</keyword>